<evidence type="ECO:0000256" key="11">
    <source>
        <dbReference type="PROSITE-ProRule" id="PRU00409"/>
    </source>
</evidence>
<dbReference type="PANTHER" id="PTHR12750:SF9">
    <property type="entry name" value="INOSITOL HEXAKISPHOSPHATE AND DIPHOSPHOINOSITOL-PENTAKISPHOSPHATE KINASE"/>
    <property type="match status" value="1"/>
</dbReference>
<evidence type="ECO:0000256" key="6">
    <source>
        <dbReference type="ARBA" id="ARBA00022741"/>
    </source>
</evidence>
<comment type="catalytic activity">
    <reaction evidence="9">
        <text>5-diphospho-1D-myo-inositol 1,2,3,4,6-pentakisphosphate + ATP + H(+) = 1,5-bis(diphospho)-1D-myo-inositol 2,3,4,6-tetrakisphosphate + ADP</text>
        <dbReference type="Rhea" id="RHEA:10276"/>
        <dbReference type="ChEBI" id="CHEBI:15378"/>
        <dbReference type="ChEBI" id="CHEBI:30616"/>
        <dbReference type="ChEBI" id="CHEBI:58628"/>
        <dbReference type="ChEBI" id="CHEBI:77983"/>
        <dbReference type="ChEBI" id="CHEBI:456216"/>
        <dbReference type="EC" id="2.7.4.24"/>
    </reaction>
    <physiologicalReaction direction="left-to-right" evidence="9">
        <dbReference type="Rhea" id="RHEA:10277"/>
    </physiologicalReaction>
</comment>
<dbReference type="GO" id="GO:0033857">
    <property type="term" value="F:5-diphosphoinositol pentakisphosphate 1-kinase activity"/>
    <property type="evidence" value="ECO:0007669"/>
    <property type="project" value="TreeGrafter"/>
</dbReference>
<comment type="function">
    <text evidence="12">Bifunctional inositol kinase that acts in concert with the IP6K kinases to synthesize the diphosphate group-containing inositol pyrophosphates diphosphoinositol pentakisphosphate, PP-InsP5, and bis-diphosphoinositol tetrakisphosphate, (PP)2-InsP4. PP-InsP5 and (PP)2-InsP4, also respectively called InsP7 and InsP8, may regulate a variety of cellular processes, including apoptosis, vesicle trafficking, cytoskeletal dynamics, and exocytosis. Phosphorylates inositol hexakisphosphate (InsP6).</text>
</comment>
<protein>
    <recommendedName>
        <fullName evidence="12">Inositol hexakisphosphate and diphosphoinositol-pentakisphosphate kinase</fullName>
        <ecNumber evidence="12">2.7.4.24</ecNumber>
    </recommendedName>
</protein>
<keyword evidence="6 11" id="KW-0547">Nucleotide-binding</keyword>
<accession>A0A8S1IZZ5</accession>
<evidence type="ECO:0000313" key="16">
    <source>
        <dbReference type="Proteomes" id="UP000708148"/>
    </source>
</evidence>
<evidence type="ECO:0000256" key="7">
    <source>
        <dbReference type="ARBA" id="ARBA00022777"/>
    </source>
</evidence>
<comment type="catalytic activity">
    <reaction evidence="10">
        <text>1D-myo-inositol hexakisphosphate + ATP = 1-diphospho-1D-myo-inositol 2,3,4,5,6-pentakisphosphate + ADP</text>
        <dbReference type="Rhea" id="RHEA:37459"/>
        <dbReference type="ChEBI" id="CHEBI:30616"/>
        <dbReference type="ChEBI" id="CHEBI:58130"/>
        <dbReference type="ChEBI" id="CHEBI:74946"/>
        <dbReference type="ChEBI" id="CHEBI:456216"/>
        <dbReference type="EC" id="2.7.4.24"/>
    </reaction>
    <physiologicalReaction direction="left-to-right" evidence="10">
        <dbReference type="Rhea" id="RHEA:37460"/>
    </physiologicalReaction>
</comment>
<proteinExistence type="inferred from homology"/>
<dbReference type="EC" id="2.7.4.24" evidence="12"/>
<dbReference type="GO" id="GO:0005829">
    <property type="term" value="C:cytosol"/>
    <property type="evidence" value="ECO:0007669"/>
    <property type="project" value="UniProtKB-SubCell"/>
</dbReference>
<dbReference type="CDD" id="cd07061">
    <property type="entry name" value="HP_HAP_like"/>
    <property type="match status" value="1"/>
</dbReference>
<dbReference type="EMBL" id="CAJHUC010000958">
    <property type="protein sequence ID" value="CAD7699135.1"/>
    <property type="molecule type" value="Genomic_DNA"/>
</dbReference>
<gene>
    <name evidence="15" type="ORF">OSTQU699_LOCUS4494</name>
</gene>
<comment type="similarity">
    <text evidence="2 12">Belongs to the histidine acid phosphatase family. VIP1 subfamily.</text>
</comment>
<dbReference type="InterPro" id="IPR040557">
    <property type="entry name" value="VIP1_N"/>
</dbReference>
<dbReference type="InterPro" id="IPR029033">
    <property type="entry name" value="His_PPase_superfam"/>
</dbReference>
<dbReference type="FunFam" id="3.30.470.20:FF:000036">
    <property type="entry name" value="Inositol hexakisphosphate and diphosphoinositol-pentakisphosphate kinase"/>
    <property type="match status" value="1"/>
</dbReference>
<feature type="compositionally biased region" description="Acidic residues" evidence="13">
    <location>
        <begin position="892"/>
        <end position="903"/>
    </location>
</feature>
<dbReference type="InterPro" id="IPR011761">
    <property type="entry name" value="ATP-grasp"/>
</dbReference>
<evidence type="ECO:0000256" key="12">
    <source>
        <dbReference type="RuleBase" id="RU365032"/>
    </source>
</evidence>
<evidence type="ECO:0000256" key="3">
    <source>
        <dbReference type="ARBA" id="ARBA00022490"/>
    </source>
</evidence>
<dbReference type="InterPro" id="IPR000560">
    <property type="entry name" value="His_Pase_clade-2"/>
</dbReference>
<dbReference type="Gene3D" id="3.40.50.1240">
    <property type="entry name" value="Phosphoglycerate mutase-like"/>
    <property type="match status" value="1"/>
</dbReference>
<evidence type="ECO:0000256" key="1">
    <source>
        <dbReference type="ARBA" id="ARBA00004514"/>
    </source>
</evidence>
<keyword evidence="5 12" id="KW-0808">Transferase</keyword>
<dbReference type="Gene3D" id="3.30.470.20">
    <property type="entry name" value="ATP-grasp fold, B domain"/>
    <property type="match status" value="1"/>
</dbReference>
<keyword evidence="8 11" id="KW-0067">ATP-binding</keyword>
<evidence type="ECO:0000259" key="14">
    <source>
        <dbReference type="PROSITE" id="PS50975"/>
    </source>
</evidence>
<dbReference type="AlphaFoldDB" id="A0A8S1IZZ5"/>
<comment type="caution">
    <text evidence="15">The sequence shown here is derived from an EMBL/GenBank/DDBJ whole genome shotgun (WGS) entry which is preliminary data.</text>
</comment>
<keyword evidence="4" id="KW-0597">Phosphoprotein</keyword>
<reference evidence="15" key="1">
    <citation type="submission" date="2020-12" db="EMBL/GenBank/DDBJ databases">
        <authorList>
            <person name="Iha C."/>
        </authorList>
    </citation>
    <scope>NUCLEOTIDE SEQUENCE</scope>
</reference>
<dbReference type="GO" id="GO:0046872">
    <property type="term" value="F:metal ion binding"/>
    <property type="evidence" value="ECO:0007669"/>
    <property type="project" value="InterPro"/>
</dbReference>
<dbReference type="Proteomes" id="UP000708148">
    <property type="component" value="Unassembled WGS sequence"/>
</dbReference>
<dbReference type="InterPro" id="IPR037446">
    <property type="entry name" value="His_Pase_VIP1"/>
</dbReference>
<evidence type="ECO:0000256" key="2">
    <source>
        <dbReference type="ARBA" id="ARBA00005609"/>
    </source>
</evidence>
<evidence type="ECO:0000313" key="15">
    <source>
        <dbReference type="EMBL" id="CAD7699135.1"/>
    </source>
</evidence>
<dbReference type="Gene3D" id="3.40.50.11950">
    <property type="match status" value="1"/>
</dbReference>
<evidence type="ECO:0000256" key="9">
    <source>
        <dbReference type="ARBA" id="ARBA00033696"/>
    </source>
</evidence>
<dbReference type="GO" id="GO:0006020">
    <property type="term" value="P:inositol metabolic process"/>
    <property type="evidence" value="ECO:0007669"/>
    <property type="project" value="TreeGrafter"/>
</dbReference>
<dbReference type="GO" id="GO:0032958">
    <property type="term" value="P:inositol phosphate biosynthetic process"/>
    <property type="evidence" value="ECO:0007669"/>
    <property type="project" value="TreeGrafter"/>
</dbReference>
<feature type="region of interest" description="Disordered" evidence="13">
    <location>
        <begin position="1082"/>
        <end position="1104"/>
    </location>
</feature>
<evidence type="ECO:0000256" key="10">
    <source>
        <dbReference type="ARBA" id="ARBA00034629"/>
    </source>
</evidence>
<dbReference type="SUPFAM" id="SSF56059">
    <property type="entry name" value="Glutathione synthetase ATP-binding domain-like"/>
    <property type="match status" value="1"/>
</dbReference>
<dbReference type="InterPro" id="IPR033379">
    <property type="entry name" value="Acid_Pase_AS"/>
</dbReference>
<dbReference type="PROSITE" id="PS00616">
    <property type="entry name" value="HIS_ACID_PHOSPHAT_1"/>
    <property type="match status" value="1"/>
</dbReference>
<evidence type="ECO:0000256" key="13">
    <source>
        <dbReference type="SAM" id="MobiDB-lite"/>
    </source>
</evidence>
<comment type="subcellular location">
    <subcellularLocation>
        <location evidence="1 12">Cytoplasm</location>
        <location evidence="1 12">Cytosol</location>
    </subcellularLocation>
</comment>
<feature type="domain" description="ATP-grasp" evidence="14">
    <location>
        <begin position="88"/>
        <end position="305"/>
    </location>
</feature>
<dbReference type="Pfam" id="PF18086">
    <property type="entry name" value="PPIP5K2_N"/>
    <property type="match status" value="1"/>
</dbReference>
<dbReference type="GO" id="GO:0000828">
    <property type="term" value="F:inositol hexakisphosphate kinase activity"/>
    <property type="evidence" value="ECO:0007669"/>
    <property type="project" value="UniProtKB-ARBA"/>
</dbReference>
<dbReference type="PROSITE" id="PS50975">
    <property type="entry name" value="ATP_GRASP"/>
    <property type="match status" value="1"/>
</dbReference>
<dbReference type="GO" id="GO:0005524">
    <property type="term" value="F:ATP binding"/>
    <property type="evidence" value="ECO:0007669"/>
    <property type="project" value="UniProtKB-UniRule"/>
</dbReference>
<dbReference type="SUPFAM" id="SSF53254">
    <property type="entry name" value="Phosphoglycerate mutase-like"/>
    <property type="match status" value="1"/>
</dbReference>
<dbReference type="Pfam" id="PF00328">
    <property type="entry name" value="His_Phos_2"/>
    <property type="match status" value="2"/>
</dbReference>
<dbReference type="PANTHER" id="PTHR12750">
    <property type="entry name" value="DIPHOSPHOINOSITOL PENTAKISPHOSPHATE KINASE"/>
    <property type="match status" value="1"/>
</dbReference>
<organism evidence="15 16">
    <name type="scientific">Ostreobium quekettii</name>
    <dbReference type="NCBI Taxonomy" id="121088"/>
    <lineage>
        <taxon>Eukaryota</taxon>
        <taxon>Viridiplantae</taxon>
        <taxon>Chlorophyta</taxon>
        <taxon>core chlorophytes</taxon>
        <taxon>Ulvophyceae</taxon>
        <taxon>TCBD clade</taxon>
        <taxon>Bryopsidales</taxon>
        <taxon>Ostreobineae</taxon>
        <taxon>Ostreobiaceae</taxon>
        <taxon>Ostreobium</taxon>
    </lineage>
</organism>
<dbReference type="OrthoDB" id="18042at2759"/>
<evidence type="ECO:0000256" key="8">
    <source>
        <dbReference type="ARBA" id="ARBA00022840"/>
    </source>
</evidence>
<name>A0A8S1IZZ5_9CHLO</name>
<evidence type="ECO:0000256" key="5">
    <source>
        <dbReference type="ARBA" id="ARBA00022679"/>
    </source>
</evidence>
<sequence length="1104" mass="124125">MDKKARSKPMSEIVKRLLEYGEFEVNIFGDDTILNKTVDEWPDCDSLLSWHSEGFPIKKAALYAAERKPFLINDLSKQHLLLDRRKVYGILKEAGIPVPNHIIISRDADGKDPGGLIEKEDYIEFEGMTIHKPFVEKPASGEDHNIYIYYPAHMGGGVKKLYRKINNKSADYEWNHPGTIRRNGSYIYEEFLTTGGTDVKVYTVGTRYAHAEARKSPVVDGKVVRTREGKEVRFPVLLSPQEKEIARMITFAFGQKVCGFDLLRSGNGRSYVCDVNGWSFVKSSHKYYDDAAGILRGMILAAIAPHRLSANIPRLPHLRAQQMADTNIEDHLRLSSSFDDLIPQAAYQDADGQGEDDKYQWEELRCVLAIVRHGDRTPKQKMKMKVSQAPFLELYERHKDKKGKEAKLKSPKQLQELLDITRDLLHEMSVYSSDDGMGGGVDEKGYETRGSEVMVSECNEVREKFQILINVLEAGGHFAGINRKVQLKPLSWSLPSGNEDSERKVEEVLLILKHGGVLTHAGRRQSEDLGKYFRTAMYPSKYDNGLLRLHSTYRHDLKIYSSDEGRVQASAAAFTKGLLDLEGSSLTPILASLVKKEAGMLDACDKAADDIQRAKLALYEPMTKDEDIKSAAFTRPPVASPRPSHPRSPVPPVITGNYGADNPFYTSKEAPPRAKGDIQGLPPSPLKLLYKLVSDLQDLMDQLYQKCKAEGCMTRGNAVYSSLSQDPSAWVFEPNKPCCGERPLLLYDRWRKLSRSFYNRTRDSFDISKVPDIYDSVKYDAIHNQHLDLKLEELYETARALAVGVVPNEYGVLPEEKLRIGSQISSLLLGKLLADLGNTREESRATANMFFNPRKRDGAGGLFDAELGAYGFEDHPMNLPNIYSKWTKDDAGSEEDNDGENQETDSSLHRLCPSYAVNINSPMRHVRTRVYFTSESHIHALVNVLRYCHSGLDDAQPLVCESGLNILTNTPELDYLSHIVFRMYENQQVPFNDPKRFRVEILFSPGAAYNPFEVMPLRRDHTLPVQPRVELHQANGTTLSELERLVTRFSTPRKLQAPGINCLPVNGSSSVGTSASTSLPTAFQYGGLRKPSPRDDKPNALLTE</sequence>
<keyword evidence="3 12" id="KW-0963">Cytoplasm</keyword>
<feature type="region of interest" description="Disordered" evidence="13">
    <location>
        <begin position="886"/>
        <end position="907"/>
    </location>
</feature>
<keyword evidence="7 12" id="KW-0418">Kinase</keyword>
<evidence type="ECO:0000256" key="4">
    <source>
        <dbReference type="ARBA" id="ARBA00022553"/>
    </source>
</evidence>
<keyword evidence="16" id="KW-1185">Reference proteome</keyword>